<keyword evidence="2 7" id="KW-0812">Transmembrane</keyword>
<evidence type="ECO:0000256" key="2">
    <source>
        <dbReference type="ARBA" id="ARBA00022692"/>
    </source>
</evidence>
<dbReference type="PANTHER" id="PTHR33048">
    <property type="entry name" value="PTH11-LIKE INTEGRAL MEMBRANE PROTEIN (AFU_ORTHOLOGUE AFUA_5G11245)"/>
    <property type="match status" value="1"/>
</dbReference>
<comment type="similarity">
    <text evidence="5">Belongs to the SAT4 family.</text>
</comment>
<sequence>MSSGNNWISQGELLRTDYGMIAFTSTVFVARVIVQVWRRKKVEMQDVWMYISFAAYLSFCVCYVVITPTFFQIDAISAGEIAPWAGMQRDIQLASEIMWSSGMQYWTCLWCVKFSLLSLYKKLLVGMPNAYLWTWWGTLIFAIITYITCIITGPGLACNDTKAFFDEGKMCLSPKEVRQQTANLYYAYAVDTLTNLMVMFLPIRLIWNLQMARARKIGCMLLFASGFVCILFSTIRIVQVGGDGKPRSPDAKWLTMWTIIECSTAVIIGCCPVFASLIPKTSTTNRVSYDTQGYVRQPGSGSNRSAPATASASRGVKLKSLISSKSRKAGTGNGSLFQDENGSQEELAKSRDDGRGIKVTTQLRQEHERRMASKSTV</sequence>
<evidence type="ECO:0000256" key="6">
    <source>
        <dbReference type="SAM" id="MobiDB-lite"/>
    </source>
</evidence>
<evidence type="ECO:0000256" key="5">
    <source>
        <dbReference type="ARBA" id="ARBA00038359"/>
    </source>
</evidence>
<feature type="transmembrane region" description="Helical" evidence="7">
    <location>
        <begin position="258"/>
        <end position="278"/>
    </location>
</feature>
<evidence type="ECO:0000256" key="1">
    <source>
        <dbReference type="ARBA" id="ARBA00004141"/>
    </source>
</evidence>
<evidence type="ECO:0000256" key="3">
    <source>
        <dbReference type="ARBA" id="ARBA00022989"/>
    </source>
</evidence>
<evidence type="ECO:0000313" key="9">
    <source>
        <dbReference type="EMBL" id="KAJ4375783.1"/>
    </source>
</evidence>
<dbReference type="InterPro" id="IPR049326">
    <property type="entry name" value="Rhodopsin_dom_fungi"/>
</dbReference>
<proteinExistence type="inferred from homology"/>
<feature type="transmembrane region" description="Helical" evidence="7">
    <location>
        <begin position="103"/>
        <end position="120"/>
    </location>
</feature>
<gene>
    <name evidence="9" type="ORF">N0V83_001060</name>
</gene>
<dbReference type="AlphaFoldDB" id="A0A9W8YHM9"/>
<feature type="transmembrane region" description="Helical" evidence="7">
    <location>
        <begin position="132"/>
        <end position="157"/>
    </location>
</feature>
<feature type="compositionally biased region" description="Basic and acidic residues" evidence="6">
    <location>
        <begin position="346"/>
        <end position="356"/>
    </location>
</feature>
<feature type="compositionally biased region" description="Polar residues" evidence="6">
    <location>
        <begin position="299"/>
        <end position="312"/>
    </location>
</feature>
<comment type="caution">
    <text evidence="9">The sequence shown here is derived from an EMBL/GenBank/DDBJ whole genome shotgun (WGS) entry which is preliminary data.</text>
</comment>
<evidence type="ECO:0000313" key="10">
    <source>
        <dbReference type="Proteomes" id="UP001140560"/>
    </source>
</evidence>
<feature type="transmembrane region" description="Helical" evidence="7">
    <location>
        <begin position="185"/>
        <end position="207"/>
    </location>
</feature>
<feature type="region of interest" description="Disordered" evidence="6">
    <location>
        <begin position="326"/>
        <end position="377"/>
    </location>
</feature>
<evidence type="ECO:0000256" key="7">
    <source>
        <dbReference type="SAM" id="Phobius"/>
    </source>
</evidence>
<feature type="transmembrane region" description="Helical" evidence="7">
    <location>
        <begin position="20"/>
        <end position="38"/>
    </location>
</feature>
<dbReference type="Pfam" id="PF20684">
    <property type="entry name" value="Fung_rhodopsin"/>
    <property type="match status" value="1"/>
</dbReference>
<keyword evidence="4 7" id="KW-0472">Membrane</keyword>
<protein>
    <recommendedName>
        <fullName evidence="8">Rhodopsin domain-containing protein</fullName>
    </recommendedName>
</protein>
<evidence type="ECO:0000256" key="4">
    <source>
        <dbReference type="ARBA" id="ARBA00023136"/>
    </source>
</evidence>
<dbReference type="Proteomes" id="UP001140560">
    <property type="component" value="Unassembled WGS sequence"/>
</dbReference>
<feature type="transmembrane region" description="Helical" evidence="7">
    <location>
        <begin position="219"/>
        <end position="238"/>
    </location>
</feature>
<evidence type="ECO:0000259" key="8">
    <source>
        <dbReference type="Pfam" id="PF20684"/>
    </source>
</evidence>
<name>A0A9W8YHM9_9PLEO</name>
<organism evidence="9 10">
    <name type="scientific">Neocucurbitaria cava</name>
    <dbReference type="NCBI Taxonomy" id="798079"/>
    <lineage>
        <taxon>Eukaryota</taxon>
        <taxon>Fungi</taxon>
        <taxon>Dikarya</taxon>
        <taxon>Ascomycota</taxon>
        <taxon>Pezizomycotina</taxon>
        <taxon>Dothideomycetes</taxon>
        <taxon>Pleosporomycetidae</taxon>
        <taxon>Pleosporales</taxon>
        <taxon>Pleosporineae</taxon>
        <taxon>Cucurbitariaceae</taxon>
        <taxon>Neocucurbitaria</taxon>
    </lineage>
</organism>
<feature type="domain" description="Rhodopsin" evidence="8">
    <location>
        <begin position="30"/>
        <end position="278"/>
    </location>
</feature>
<dbReference type="GO" id="GO:0016020">
    <property type="term" value="C:membrane"/>
    <property type="evidence" value="ECO:0007669"/>
    <property type="project" value="UniProtKB-SubCell"/>
</dbReference>
<reference evidence="9" key="1">
    <citation type="submission" date="2022-10" db="EMBL/GenBank/DDBJ databases">
        <title>Tapping the CABI collections for fungal endophytes: first genome assemblies for Collariella, Neodidymelliopsis, Ascochyta clinopodiicola, Didymella pomorum, Didymosphaeria variabile, Neocosmospora piperis and Neocucurbitaria cava.</title>
        <authorList>
            <person name="Hill R."/>
        </authorList>
    </citation>
    <scope>NUCLEOTIDE SEQUENCE</scope>
    <source>
        <strain evidence="9">IMI 356814</strain>
    </source>
</reference>
<dbReference type="OrthoDB" id="2988756at2759"/>
<accession>A0A9W8YHM9</accession>
<keyword evidence="10" id="KW-1185">Reference proteome</keyword>
<dbReference type="InterPro" id="IPR052337">
    <property type="entry name" value="SAT4-like"/>
</dbReference>
<feature type="transmembrane region" description="Helical" evidence="7">
    <location>
        <begin position="47"/>
        <end position="66"/>
    </location>
</feature>
<dbReference type="PANTHER" id="PTHR33048:SF146">
    <property type="entry name" value="INTEGRAL MEMBRANE PROTEIN"/>
    <property type="match status" value="1"/>
</dbReference>
<comment type="subcellular location">
    <subcellularLocation>
        <location evidence="1">Membrane</location>
        <topology evidence="1">Multi-pass membrane protein</topology>
    </subcellularLocation>
</comment>
<feature type="region of interest" description="Disordered" evidence="6">
    <location>
        <begin position="289"/>
        <end position="314"/>
    </location>
</feature>
<keyword evidence="3 7" id="KW-1133">Transmembrane helix</keyword>
<dbReference type="EMBL" id="JAPEUY010000002">
    <property type="protein sequence ID" value="KAJ4375783.1"/>
    <property type="molecule type" value="Genomic_DNA"/>
</dbReference>